<protein>
    <recommendedName>
        <fullName evidence="9">Dof zinc finger protein</fullName>
    </recommendedName>
</protein>
<feature type="region of interest" description="Disordered" evidence="10">
    <location>
        <begin position="98"/>
        <end position="159"/>
    </location>
</feature>
<dbReference type="InterPro" id="IPR003851">
    <property type="entry name" value="Znf_Dof"/>
</dbReference>
<evidence type="ECO:0000256" key="5">
    <source>
        <dbReference type="ARBA" id="ARBA00023125"/>
    </source>
</evidence>
<dbReference type="KEGG" id="soe:110786531"/>
<accession>A0A9R0ICJ6</accession>
<evidence type="ECO:0000259" key="11">
    <source>
        <dbReference type="PROSITE" id="PS50884"/>
    </source>
</evidence>
<comment type="subcellular location">
    <subcellularLocation>
        <location evidence="8 9">Nucleus</location>
    </subcellularLocation>
</comment>
<dbReference type="PANTHER" id="PTHR31992">
    <property type="entry name" value="DOF ZINC FINGER PROTEIN DOF1.4-RELATED"/>
    <property type="match status" value="1"/>
</dbReference>
<sequence>MDAAQWPQHQQIADFSRPMEEIAIPNNPNNNNNNPRPITPIVGVGIGEQRKARPQKDQNVNCPRCNSTNTKFCYYNNYSLTQPRYFCKTCRRYWTQGGSLRNVPVGGGSRKNKRSSSSNPSINTTNNNNNNNNSTNSSIPNKLIPDLNPPSNNNSLSHLITSSQNPKFLEGHDLNLAFPMQGLFHPTNNENHEPINIMNTNNNNNNISTNTTTNTCSTTTSSTPISALELLRTGIASRGSMNPYVPMPMQMPMPDSGTLYPSGFPNLQEFKPNMNNVFSSPPPPPPPAGDHHNNMVGSGGGDNNVGSHARLLFPFADMNKLASSTHHHHQEMDDQSKEGTNDHHHQHNNHHHHHNQGPTNGYWSGMLGGGTW</sequence>
<feature type="compositionally biased region" description="Low complexity" evidence="10">
    <location>
        <begin position="25"/>
        <end position="35"/>
    </location>
</feature>
<evidence type="ECO:0000256" key="10">
    <source>
        <dbReference type="SAM" id="MobiDB-lite"/>
    </source>
</evidence>
<feature type="region of interest" description="Disordered" evidence="10">
    <location>
        <begin position="278"/>
        <end position="303"/>
    </location>
</feature>
<keyword evidence="1 9" id="KW-0479">Metal-binding</keyword>
<reference evidence="12" key="1">
    <citation type="journal article" date="2021" name="Nat. Commun.">
        <title>Genomic analyses provide insights into spinach domestication and the genetic basis of agronomic traits.</title>
        <authorList>
            <person name="Cai X."/>
            <person name="Sun X."/>
            <person name="Xu C."/>
            <person name="Sun H."/>
            <person name="Wang X."/>
            <person name="Ge C."/>
            <person name="Zhang Z."/>
            <person name="Wang Q."/>
            <person name="Fei Z."/>
            <person name="Jiao C."/>
            <person name="Wang Q."/>
        </authorList>
    </citation>
    <scope>NUCLEOTIDE SEQUENCE [LARGE SCALE GENOMIC DNA]</scope>
    <source>
        <strain evidence="12">cv. Varoflay</strain>
    </source>
</reference>
<proteinExistence type="predicted"/>
<comment type="function">
    <text evidence="9">Transcription factor that binds specifically to a 5'-AA[AG]G-3' consensus core sequence.</text>
</comment>
<dbReference type="AlphaFoldDB" id="A0A9R0ICJ6"/>
<evidence type="ECO:0000256" key="1">
    <source>
        <dbReference type="ARBA" id="ARBA00022723"/>
    </source>
</evidence>
<dbReference type="GO" id="GO:0005634">
    <property type="term" value="C:nucleus"/>
    <property type="evidence" value="ECO:0007669"/>
    <property type="project" value="UniProtKB-SubCell"/>
</dbReference>
<dbReference type="PROSITE" id="PS01361">
    <property type="entry name" value="ZF_DOF_1"/>
    <property type="match status" value="1"/>
</dbReference>
<keyword evidence="4 9" id="KW-0805">Transcription regulation</keyword>
<evidence type="ECO:0000313" key="13">
    <source>
        <dbReference type="RefSeq" id="XP_021846786.2"/>
    </source>
</evidence>
<keyword evidence="12" id="KW-1185">Reference proteome</keyword>
<evidence type="ECO:0000313" key="12">
    <source>
        <dbReference type="Proteomes" id="UP000813463"/>
    </source>
</evidence>
<organism evidence="12 13">
    <name type="scientific">Spinacia oleracea</name>
    <name type="common">Spinach</name>
    <dbReference type="NCBI Taxonomy" id="3562"/>
    <lineage>
        <taxon>Eukaryota</taxon>
        <taxon>Viridiplantae</taxon>
        <taxon>Streptophyta</taxon>
        <taxon>Embryophyta</taxon>
        <taxon>Tracheophyta</taxon>
        <taxon>Spermatophyta</taxon>
        <taxon>Magnoliopsida</taxon>
        <taxon>eudicotyledons</taxon>
        <taxon>Gunneridae</taxon>
        <taxon>Pentapetalae</taxon>
        <taxon>Caryophyllales</taxon>
        <taxon>Chenopodiaceae</taxon>
        <taxon>Chenopodioideae</taxon>
        <taxon>Anserineae</taxon>
        <taxon>Spinacia</taxon>
    </lineage>
</organism>
<evidence type="ECO:0000256" key="6">
    <source>
        <dbReference type="ARBA" id="ARBA00023163"/>
    </source>
</evidence>
<dbReference type="InterPro" id="IPR045174">
    <property type="entry name" value="Dof"/>
</dbReference>
<dbReference type="PANTHER" id="PTHR31992:SF301">
    <property type="entry name" value="DOF ZINC FINGER PROTEIN DOF3.7"/>
    <property type="match status" value="1"/>
</dbReference>
<evidence type="ECO:0000256" key="3">
    <source>
        <dbReference type="ARBA" id="ARBA00022833"/>
    </source>
</evidence>
<dbReference type="GO" id="GO:0008270">
    <property type="term" value="F:zinc ion binding"/>
    <property type="evidence" value="ECO:0007669"/>
    <property type="project" value="UniProtKB-KW"/>
</dbReference>
<keyword evidence="2 8" id="KW-0863">Zinc-finger</keyword>
<keyword evidence="3 9" id="KW-0862">Zinc</keyword>
<dbReference type="RefSeq" id="XP_021846786.2">
    <property type="nucleotide sequence ID" value="XM_021991094.2"/>
</dbReference>
<reference evidence="13" key="2">
    <citation type="submission" date="2025-08" db="UniProtKB">
        <authorList>
            <consortium name="RefSeq"/>
        </authorList>
    </citation>
    <scope>IDENTIFICATION</scope>
    <source>
        <tissue evidence="13">Leaf</tissue>
    </source>
</reference>
<feature type="compositionally biased region" description="Basic residues" evidence="10">
    <location>
        <begin position="344"/>
        <end position="355"/>
    </location>
</feature>
<keyword evidence="6 9" id="KW-0804">Transcription</keyword>
<keyword evidence="5 8" id="KW-0238">DNA-binding</keyword>
<feature type="compositionally biased region" description="Basic and acidic residues" evidence="10">
    <location>
        <begin position="330"/>
        <end position="343"/>
    </location>
</feature>
<evidence type="ECO:0000256" key="8">
    <source>
        <dbReference type="PROSITE-ProRule" id="PRU00071"/>
    </source>
</evidence>
<evidence type="ECO:0000256" key="7">
    <source>
        <dbReference type="ARBA" id="ARBA00023242"/>
    </source>
</evidence>
<evidence type="ECO:0000256" key="2">
    <source>
        <dbReference type="ARBA" id="ARBA00022771"/>
    </source>
</evidence>
<feature type="region of interest" description="Disordered" evidence="10">
    <location>
        <begin position="323"/>
        <end position="364"/>
    </location>
</feature>
<dbReference type="GO" id="GO:0003700">
    <property type="term" value="F:DNA-binding transcription factor activity"/>
    <property type="evidence" value="ECO:0007669"/>
    <property type="project" value="UniProtKB-UniRule"/>
</dbReference>
<feature type="compositionally biased region" description="Low complexity" evidence="10">
    <location>
        <begin position="115"/>
        <end position="157"/>
    </location>
</feature>
<dbReference type="GO" id="GO:0003677">
    <property type="term" value="F:DNA binding"/>
    <property type="evidence" value="ECO:0007669"/>
    <property type="project" value="UniProtKB-UniRule"/>
</dbReference>
<evidence type="ECO:0000256" key="9">
    <source>
        <dbReference type="RuleBase" id="RU369094"/>
    </source>
</evidence>
<dbReference type="PROSITE" id="PS50884">
    <property type="entry name" value="ZF_DOF_2"/>
    <property type="match status" value="1"/>
</dbReference>
<dbReference type="GeneID" id="110786531"/>
<gene>
    <name evidence="13" type="primary">LOC110786531</name>
</gene>
<name>A0A9R0ICJ6_SPIOL</name>
<evidence type="ECO:0000256" key="4">
    <source>
        <dbReference type="ARBA" id="ARBA00023015"/>
    </source>
</evidence>
<dbReference type="Pfam" id="PF02701">
    <property type="entry name" value="Zn_ribbon_Dof"/>
    <property type="match status" value="1"/>
</dbReference>
<feature type="domain" description="Dof-type" evidence="11">
    <location>
        <begin position="60"/>
        <end position="114"/>
    </location>
</feature>
<feature type="region of interest" description="Disordered" evidence="10">
    <location>
        <begin position="1"/>
        <end position="38"/>
    </location>
</feature>
<keyword evidence="7 8" id="KW-0539">Nucleus</keyword>
<dbReference type="Proteomes" id="UP000813463">
    <property type="component" value="Chromosome 2"/>
</dbReference>